<proteinExistence type="predicted"/>
<protein>
    <submittedName>
        <fullName evidence="1">Uncharacterized protein</fullName>
    </submittedName>
</protein>
<dbReference type="SUPFAM" id="SSF75169">
    <property type="entry name" value="DsrEFH-like"/>
    <property type="match status" value="1"/>
</dbReference>
<keyword evidence="2" id="KW-1185">Reference proteome</keyword>
<dbReference type="OrthoDB" id="6658193at2"/>
<dbReference type="PATRIC" id="fig|1230338.3.peg.1642"/>
<dbReference type="InterPro" id="IPR027396">
    <property type="entry name" value="DsrEFH-like"/>
</dbReference>
<sequence>MKILIQINANNTLLCHEALSMAFALASFEHHIQLYLGDYLCDCLQNEPGGKFAKMLASLALYDMPNLWVNQQNFNKLNTLDLDSQIIENFDKTAFDGIFSL</sequence>
<dbReference type="RefSeq" id="WP_009501985.1">
    <property type="nucleotide sequence ID" value="NZ_ANIN01000002.1"/>
</dbReference>
<dbReference type="EMBL" id="ANIN01000002">
    <property type="protein sequence ID" value="ELA08427.1"/>
    <property type="molecule type" value="Genomic_DNA"/>
</dbReference>
<evidence type="ECO:0000313" key="1">
    <source>
        <dbReference type="EMBL" id="ELA08427.1"/>
    </source>
</evidence>
<reference evidence="1 2" key="1">
    <citation type="journal article" date="2013" name="Genome Announc.">
        <title>Genome Sequence of Moraxella macacae 0408225, a Novel Bacterial Species Isolated from a Cynomolgus Macaque with Epistaxis.</title>
        <authorList>
            <person name="Ladner J.T."/>
            <person name="Whitehouse C.A."/>
            <person name="Koroleva G.I."/>
            <person name="Palacios G.F."/>
        </authorList>
    </citation>
    <scope>NUCLEOTIDE SEQUENCE [LARGE SCALE GENOMIC DNA]</scope>
    <source>
        <strain evidence="1 2">0408225</strain>
    </source>
</reference>
<name>L2F5W9_9GAMM</name>
<evidence type="ECO:0000313" key="2">
    <source>
        <dbReference type="Proteomes" id="UP000023795"/>
    </source>
</evidence>
<organism evidence="1 2">
    <name type="scientific">Moraxella macacae 0408225</name>
    <dbReference type="NCBI Taxonomy" id="1230338"/>
    <lineage>
        <taxon>Bacteria</taxon>
        <taxon>Pseudomonadati</taxon>
        <taxon>Pseudomonadota</taxon>
        <taxon>Gammaproteobacteria</taxon>
        <taxon>Moraxellales</taxon>
        <taxon>Moraxellaceae</taxon>
        <taxon>Moraxella</taxon>
    </lineage>
</organism>
<dbReference type="Gene3D" id="3.40.1260.10">
    <property type="entry name" value="DsrEFH-like"/>
    <property type="match status" value="1"/>
</dbReference>
<accession>L2F5W9</accession>
<dbReference type="STRING" id="1230338.MOMA_07696"/>
<gene>
    <name evidence="1" type="ORF">MOMA_07696</name>
</gene>
<dbReference type="Proteomes" id="UP000023795">
    <property type="component" value="Unassembled WGS sequence"/>
</dbReference>
<dbReference type="AlphaFoldDB" id="L2F5W9"/>
<comment type="caution">
    <text evidence="1">The sequence shown here is derived from an EMBL/GenBank/DDBJ whole genome shotgun (WGS) entry which is preliminary data.</text>
</comment>